<evidence type="ECO:0000313" key="3">
    <source>
        <dbReference type="Proteomes" id="UP000185984"/>
    </source>
</evidence>
<proteinExistence type="predicted"/>
<dbReference type="CDD" id="cd04301">
    <property type="entry name" value="NAT_SF"/>
    <property type="match status" value="1"/>
</dbReference>
<accession>A0A1U7HUE2</accession>
<dbReference type="InterPro" id="IPR000182">
    <property type="entry name" value="GNAT_dom"/>
</dbReference>
<comment type="caution">
    <text evidence="2">The sequence shown here is derived from an EMBL/GenBank/DDBJ whole genome shotgun (WGS) entry which is preliminary data.</text>
</comment>
<dbReference type="Proteomes" id="UP000185984">
    <property type="component" value="Unassembled WGS sequence"/>
</dbReference>
<gene>
    <name evidence="2" type="ORF">NIES1031_10805</name>
</gene>
<evidence type="ECO:0000259" key="1">
    <source>
        <dbReference type="PROSITE" id="PS51186"/>
    </source>
</evidence>
<dbReference type="InterPro" id="IPR016181">
    <property type="entry name" value="Acyl_CoA_acyltransferase"/>
</dbReference>
<dbReference type="EMBL" id="MRCC01000007">
    <property type="protein sequence ID" value="OKH27179.1"/>
    <property type="molecule type" value="Genomic_DNA"/>
</dbReference>
<reference evidence="2 3" key="1">
    <citation type="submission" date="2016-11" db="EMBL/GenBank/DDBJ databases">
        <title>Draft Genome Sequences of Nine Cyanobacterial Strains from Diverse Habitats.</title>
        <authorList>
            <person name="Zhu T."/>
            <person name="Hou S."/>
            <person name="Lu X."/>
            <person name="Hess W.R."/>
        </authorList>
    </citation>
    <scope>NUCLEOTIDE SEQUENCE [LARGE SCALE GENOMIC DNA]</scope>
    <source>
        <strain evidence="2 3">5.2 s.c.1</strain>
    </source>
</reference>
<dbReference type="Gene3D" id="3.40.630.30">
    <property type="match status" value="1"/>
</dbReference>
<sequence length="164" mass="18441">MSAEHLVNLSYERRANAWYDIFSQASNGGNFTYVAENESGEIVGFANGGAERTGDPIYKGELTAIYIRQSYQRKEIGKYLVQAVAQRLRRSGIKSMLVWVLADNPACQFCAVLGGKQVREQELEIGEKSLIEVAYPSFVTLAIVKFRCLAAFRFRPFAKFDLPK</sequence>
<feature type="domain" description="N-acetyltransferase" evidence="1">
    <location>
        <begin position="1"/>
        <end position="142"/>
    </location>
</feature>
<dbReference type="AlphaFoldDB" id="A0A1U7HUE2"/>
<dbReference type="SUPFAM" id="SSF55729">
    <property type="entry name" value="Acyl-CoA N-acyltransferases (Nat)"/>
    <property type="match status" value="1"/>
</dbReference>
<protein>
    <recommendedName>
        <fullName evidence="1">N-acetyltransferase domain-containing protein</fullName>
    </recommendedName>
</protein>
<dbReference type="RefSeq" id="WP_073549386.1">
    <property type="nucleotide sequence ID" value="NZ_MRCC01000007.1"/>
</dbReference>
<dbReference type="PROSITE" id="PS51186">
    <property type="entry name" value="GNAT"/>
    <property type="match status" value="1"/>
</dbReference>
<organism evidence="2 3">
    <name type="scientific">Chroogloeocystis siderophila 5.2 s.c.1</name>
    <dbReference type="NCBI Taxonomy" id="247279"/>
    <lineage>
        <taxon>Bacteria</taxon>
        <taxon>Bacillati</taxon>
        <taxon>Cyanobacteriota</taxon>
        <taxon>Cyanophyceae</taxon>
        <taxon>Oscillatoriophycideae</taxon>
        <taxon>Chroococcales</taxon>
        <taxon>Chroococcaceae</taxon>
        <taxon>Chroogloeocystis</taxon>
    </lineage>
</organism>
<dbReference type="STRING" id="247279.NIES1031_10805"/>
<dbReference type="GO" id="GO:0016747">
    <property type="term" value="F:acyltransferase activity, transferring groups other than amino-acyl groups"/>
    <property type="evidence" value="ECO:0007669"/>
    <property type="project" value="InterPro"/>
</dbReference>
<keyword evidence="3" id="KW-1185">Reference proteome</keyword>
<evidence type="ECO:0000313" key="2">
    <source>
        <dbReference type="EMBL" id="OKH27179.1"/>
    </source>
</evidence>
<name>A0A1U7HUE2_9CHRO</name>
<dbReference type="Pfam" id="PF00583">
    <property type="entry name" value="Acetyltransf_1"/>
    <property type="match status" value="1"/>
</dbReference>